<evidence type="ECO:0000259" key="2">
    <source>
        <dbReference type="Pfam" id="PF14438"/>
    </source>
</evidence>
<dbReference type="GO" id="GO:0010494">
    <property type="term" value="C:cytoplasmic stress granule"/>
    <property type="evidence" value="ECO:0007669"/>
    <property type="project" value="TreeGrafter"/>
</dbReference>
<feature type="region of interest" description="Disordered" evidence="1">
    <location>
        <begin position="313"/>
        <end position="332"/>
    </location>
</feature>
<feature type="compositionally biased region" description="Polar residues" evidence="1">
    <location>
        <begin position="575"/>
        <end position="592"/>
    </location>
</feature>
<proteinExistence type="predicted"/>
<protein>
    <recommendedName>
        <fullName evidence="2">Ataxin 2 SM domain-containing protein</fullName>
    </recommendedName>
</protein>
<reference evidence="3" key="1">
    <citation type="journal article" date="2021" name="Front. Plant Sci.">
        <title>Chromosome-Scale Genome Assembly for Chinese Sour Jujube and Insights Into Its Genome Evolution and Domestication Signature.</title>
        <authorList>
            <person name="Shen L.-Y."/>
            <person name="Luo H."/>
            <person name="Wang X.-L."/>
            <person name="Wang X.-M."/>
            <person name="Qiu X.-J."/>
            <person name="Liu H."/>
            <person name="Zhou S.-S."/>
            <person name="Jia K.-H."/>
            <person name="Nie S."/>
            <person name="Bao Y.-T."/>
            <person name="Zhang R.-G."/>
            <person name="Yun Q.-Z."/>
            <person name="Chai Y.-H."/>
            <person name="Lu J.-Y."/>
            <person name="Li Y."/>
            <person name="Zhao S.-W."/>
            <person name="Mao J.-F."/>
            <person name="Jia S.-G."/>
            <person name="Mao Y.-M."/>
        </authorList>
    </citation>
    <scope>NUCLEOTIDE SEQUENCE</scope>
    <source>
        <strain evidence="3">AT0</strain>
        <tissue evidence="3">Leaf</tissue>
    </source>
</reference>
<dbReference type="EMBL" id="JAEACU010000001">
    <property type="protein sequence ID" value="KAH7546702.1"/>
    <property type="molecule type" value="Genomic_DNA"/>
</dbReference>
<name>A0A978W418_ZIZJJ</name>
<dbReference type="PANTHER" id="PTHR12854:SF12">
    <property type="entry name" value="POLYADENYLATE-BINDING PROTEIN INTERACTING PROTEIN"/>
    <property type="match status" value="1"/>
</dbReference>
<comment type="caution">
    <text evidence="3">The sequence shown here is derived from an EMBL/GenBank/DDBJ whole genome shotgun (WGS) entry which is preliminary data.</text>
</comment>
<dbReference type="AlphaFoldDB" id="A0A978W418"/>
<accession>A0A978W418</accession>
<dbReference type="GO" id="GO:0003729">
    <property type="term" value="F:mRNA binding"/>
    <property type="evidence" value="ECO:0007669"/>
    <property type="project" value="TreeGrafter"/>
</dbReference>
<feature type="domain" description="Ataxin 2 SM" evidence="2">
    <location>
        <begin position="23"/>
        <end position="101"/>
    </location>
</feature>
<dbReference type="Pfam" id="PF14438">
    <property type="entry name" value="SM-ATX"/>
    <property type="match status" value="1"/>
</dbReference>
<evidence type="ECO:0000313" key="3">
    <source>
        <dbReference type="EMBL" id="KAH7546702.1"/>
    </source>
</evidence>
<dbReference type="GO" id="GO:0034063">
    <property type="term" value="P:stress granule assembly"/>
    <property type="evidence" value="ECO:0007669"/>
    <property type="project" value="TreeGrafter"/>
</dbReference>
<dbReference type="PANTHER" id="PTHR12854">
    <property type="entry name" value="ATAXIN 2-RELATED"/>
    <property type="match status" value="1"/>
</dbReference>
<feature type="region of interest" description="Disordered" evidence="1">
    <location>
        <begin position="120"/>
        <end position="159"/>
    </location>
</feature>
<feature type="compositionally biased region" description="Polar residues" evidence="1">
    <location>
        <begin position="313"/>
        <end position="322"/>
    </location>
</feature>
<evidence type="ECO:0000256" key="1">
    <source>
        <dbReference type="SAM" id="MobiDB-lite"/>
    </source>
</evidence>
<organism evidence="3 4">
    <name type="scientific">Ziziphus jujuba var. spinosa</name>
    <dbReference type="NCBI Taxonomy" id="714518"/>
    <lineage>
        <taxon>Eukaryota</taxon>
        <taxon>Viridiplantae</taxon>
        <taxon>Streptophyta</taxon>
        <taxon>Embryophyta</taxon>
        <taxon>Tracheophyta</taxon>
        <taxon>Spermatophyta</taxon>
        <taxon>Magnoliopsida</taxon>
        <taxon>eudicotyledons</taxon>
        <taxon>Gunneridae</taxon>
        <taxon>Pentapetalae</taxon>
        <taxon>rosids</taxon>
        <taxon>fabids</taxon>
        <taxon>Rosales</taxon>
        <taxon>Rhamnaceae</taxon>
        <taxon>Paliureae</taxon>
        <taxon>Ziziphus</taxon>
    </lineage>
</organism>
<evidence type="ECO:0000313" key="4">
    <source>
        <dbReference type="Proteomes" id="UP000813462"/>
    </source>
</evidence>
<feature type="region of interest" description="Disordered" evidence="1">
    <location>
        <begin position="570"/>
        <end position="592"/>
    </location>
</feature>
<gene>
    <name evidence="3" type="ORF">FEM48_Zijuj01G0229600</name>
</gene>
<sequence>MDCRNTEFHEVETVSSSSSSLSEALLFATMCMIGLPVDVHVKDGSVYSGIFHTASVENEYGIVLKKARMTKKGKRNTNIANSGLIDTLVILSGDLVQVVAKGVLLPADGVAGNVASSDTEAVVGPVPSDEPAENYPRKSIKSAMDRRTNGKRSSLQNGNSFDHVFVPVHPWKEHEVRKASSNDVGNSVEVEHGKKDRTNLEKIKEASEATNIRRSAYTVSCGIDTLCGKCFCLLQFGHDGSEGKQIGFGDKVGLQKEEREESADKGQGSSSSLDMCLTQITSIEERPTKMASKLLTSEVSSYHAPVSVKMNNQCSERPTSADTPPLAGSSGVSTSLNPALDVTSEFCNSLVVTSTDTVSSHGSDSNKTAKEFKLNPGAKIFSPSSTNTISATPAVPTVASTGYIPSTSPAVPVAAGQPEVGIGPFAPHSSLPVKFVPYGNFTTGNGGTGSQFSQPVVGHVGSRTQTLRYAGQHPLQAGPAYVHPSSQAVMVGGRLGQLVYLHPVSQELVQGATSISPLSARPVMPPQQVPFPKHQGIAAGQAMQLYVPPPLVAGGQQPFAMPYHIPILQPPFPNSRPTQVPGSNNTYGSKFS</sequence>
<dbReference type="Proteomes" id="UP000813462">
    <property type="component" value="Unassembled WGS sequence"/>
</dbReference>
<dbReference type="InterPro" id="IPR045117">
    <property type="entry name" value="ATXN2-like"/>
</dbReference>
<dbReference type="InterPro" id="IPR025852">
    <property type="entry name" value="SM_dom_ATX"/>
</dbReference>